<dbReference type="InterPro" id="IPR028034">
    <property type="entry name" value="HU-CCDC81"/>
</dbReference>
<sequence length="718" mass="82204">MTDVMHALVSEAKKNRFSTIPKLTDEDVVSVWDNVSQYVEKQMSMQKGVQIPGLGTFTFTQKKLDIGNNKFILIQRPVFILSEKFAMTHGLNYTKHHTTGQIPIMQLNFSALSTEGPFDRDTVEGCVKEVLQALSRAVGARRNVEFTFCGIGRLSVRDGKVKMKFYKDFIQMMDGSGRLNDALRNRPDTADSVMSRASYCRPYTTNTLVLPRIGATKDGFAPDEHEKKEAGTMPAIKEADEDVEENEGKKTSATQTEEEEEEGKVEGEKATEEEDAEKPSSGSNRHPSRQLVPTAKATGISLIDDLIQPQLSQSIPKGIRDSSLTPSPPNSKPHSPREPLGPPRVYSNSRLVKSADDAIHRVSTPDGVRFRTPSPASTACGHALAGQELCYLCHQRDLHNIPISFEIERRRKEMEQDRLLQQFQHMKDTEAIIREQAQNFGDRHEGQKIAAFNLGVAEAIKAKKRERSVDFHRSYIFQNRPLTPPRFIKQEELAQELSMQVDTKAAHQIKRKHDKEFLERLEQVQLAEDLAFQREQYLKEKREQCDAYQRALSAQVRFKPLPLPAAVSDSKEPIFGKNDCTNEKLADQRRRAHEIYQEQLDTVANKKKDQILRHLRSQREEVDMLERTRRDLIADRATHHERNFTMRKSLESDWKKAFEAKKYRDFDERMRGTSAGMLLHEQCDKYKRCGQCKRRLENCGESNIWSESRYIPGSRLIM</sequence>
<gene>
    <name evidence="6" type="primary">LOC100373351</name>
</gene>
<evidence type="ECO:0000259" key="3">
    <source>
        <dbReference type="Pfam" id="PF14908"/>
    </source>
</evidence>
<evidence type="ECO:0000313" key="6">
    <source>
        <dbReference type="RefSeq" id="XP_002732454.1"/>
    </source>
</evidence>
<accession>A0ABM0GLC0</accession>
<dbReference type="Pfam" id="PF18289">
    <property type="entry name" value="HU-CCDC81_euk_2"/>
    <property type="match status" value="1"/>
</dbReference>
<dbReference type="Pfam" id="PF14908">
    <property type="entry name" value="HU-CCDC81_euk_1"/>
    <property type="match status" value="1"/>
</dbReference>
<dbReference type="InterPro" id="IPR040673">
    <property type="entry name" value="CCDC81_HU_dom_2"/>
</dbReference>
<organism evidence="5 6">
    <name type="scientific">Saccoglossus kowalevskii</name>
    <name type="common">Acorn worm</name>
    <dbReference type="NCBI Taxonomy" id="10224"/>
    <lineage>
        <taxon>Eukaryota</taxon>
        <taxon>Metazoa</taxon>
        <taxon>Hemichordata</taxon>
        <taxon>Enteropneusta</taxon>
        <taxon>Harrimaniidae</taxon>
        <taxon>Saccoglossus</taxon>
    </lineage>
</organism>
<reference evidence="6" key="1">
    <citation type="submission" date="2025-08" db="UniProtKB">
        <authorList>
            <consortium name="RefSeq"/>
        </authorList>
    </citation>
    <scope>IDENTIFICATION</scope>
    <source>
        <tissue evidence="6">Testes</tissue>
    </source>
</reference>
<feature type="region of interest" description="Disordered" evidence="2">
    <location>
        <begin position="315"/>
        <end position="347"/>
    </location>
</feature>
<evidence type="ECO:0000259" key="4">
    <source>
        <dbReference type="Pfam" id="PF18289"/>
    </source>
</evidence>
<evidence type="ECO:0000256" key="2">
    <source>
        <dbReference type="SAM" id="MobiDB-lite"/>
    </source>
</evidence>
<dbReference type="Proteomes" id="UP000694865">
    <property type="component" value="Unplaced"/>
</dbReference>
<feature type="domain" description="CCDC81 HU" evidence="4">
    <location>
        <begin position="103"/>
        <end position="177"/>
    </location>
</feature>
<dbReference type="PANTHER" id="PTHR14362:SF2">
    <property type="entry name" value="COILED-COIL DOMAIN-CONTAINING PROTEIN 81"/>
    <property type="match status" value="1"/>
</dbReference>
<dbReference type="RefSeq" id="XP_002732454.1">
    <property type="nucleotide sequence ID" value="XM_002732408.2"/>
</dbReference>
<evidence type="ECO:0000256" key="1">
    <source>
        <dbReference type="SAM" id="Coils"/>
    </source>
</evidence>
<feature type="domain" description="CCDC81 HU" evidence="3">
    <location>
        <begin position="8"/>
        <end position="92"/>
    </location>
</feature>
<proteinExistence type="predicted"/>
<dbReference type="PANTHER" id="PTHR14362">
    <property type="entry name" value="COILED-COIL DOMAIN-CONTAINING PROTEIN 81"/>
    <property type="match status" value="1"/>
</dbReference>
<feature type="coiled-coil region" evidence="1">
    <location>
        <begin position="608"/>
        <end position="635"/>
    </location>
</feature>
<keyword evidence="5" id="KW-1185">Reference proteome</keyword>
<name>A0ABM0GLC0_SACKO</name>
<protein>
    <submittedName>
        <fullName evidence="6">Coiled-coil domain-containing protein 81-like</fullName>
    </submittedName>
</protein>
<feature type="region of interest" description="Disordered" evidence="2">
    <location>
        <begin position="215"/>
        <end position="290"/>
    </location>
</feature>
<dbReference type="InterPro" id="IPR026295">
    <property type="entry name" value="CCD81"/>
</dbReference>
<keyword evidence="1" id="KW-0175">Coiled coil</keyword>
<feature type="compositionally biased region" description="Basic and acidic residues" evidence="2">
    <location>
        <begin position="220"/>
        <end position="230"/>
    </location>
</feature>
<dbReference type="GeneID" id="100373351"/>
<evidence type="ECO:0000313" key="5">
    <source>
        <dbReference type="Proteomes" id="UP000694865"/>
    </source>
</evidence>